<feature type="transmembrane region" description="Helical" evidence="6">
    <location>
        <begin position="465"/>
        <end position="491"/>
    </location>
</feature>
<keyword evidence="4 6" id="KW-0472">Membrane</keyword>
<protein>
    <submittedName>
        <fullName evidence="10">Uncharacterized protein LOC107273245</fullName>
    </submittedName>
</protein>
<feature type="chain" id="PRO_5042489126" evidence="7">
    <location>
        <begin position="21"/>
        <end position="557"/>
    </location>
</feature>
<dbReference type="KEGG" id="ccin:107273245"/>
<dbReference type="Pfam" id="PF01094">
    <property type="entry name" value="ANF_receptor"/>
    <property type="match status" value="1"/>
</dbReference>
<keyword evidence="2 6" id="KW-0812">Transmembrane</keyword>
<evidence type="ECO:0000313" key="10">
    <source>
        <dbReference type="RefSeq" id="XP_015606713.1"/>
    </source>
</evidence>
<evidence type="ECO:0000313" key="9">
    <source>
        <dbReference type="Proteomes" id="UP000694920"/>
    </source>
</evidence>
<feature type="compositionally biased region" description="Basic and acidic residues" evidence="5">
    <location>
        <begin position="507"/>
        <end position="524"/>
    </location>
</feature>
<reference evidence="10" key="1">
    <citation type="submission" date="2025-08" db="UniProtKB">
        <authorList>
            <consortium name="RefSeq"/>
        </authorList>
    </citation>
    <scope>IDENTIFICATION</scope>
</reference>
<dbReference type="InterPro" id="IPR028082">
    <property type="entry name" value="Peripla_BP_I"/>
</dbReference>
<evidence type="ECO:0000256" key="6">
    <source>
        <dbReference type="SAM" id="Phobius"/>
    </source>
</evidence>
<feature type="signal peptide" evidence="7">
    <location>
        <begin position="1"/>
        <end position="20"/>
    </location>
</feature>
<feature type="domain" description="Receptor ligand binding region" evidence="8">
    <location>
        <begin position="55"/>
        <end position="210"/>
    </location>
</feature>
<dbReference type="Proteomes" id="UP000694920">
    <property type="component" value="Unplaced"/>
</dbReference>
<gene>
    <name evidence="10" type="primary">LOC107273245</name>
</gene>
<dbReference type="InterPro" id="IPR001828">
    <property type="entry name" value="ANF_lig-bd_rcpt"/>
</dbReference>
<feature type="compositionally biased region" description="Acidic residues" evidence="5">
    <location>
        <begin position="384"/>
        <end position="399"/>
    </location>
</feature>
<feature type="compositionally biased region" description="Polar residues" evidence="5">
    <location>
        <begin position="546"/>
        <end position="557"/>
    </location>
</feature>
<keyword evidence="3 6" id="KW-1133">Transmembrane helix</keyword>
<evidence type="ECO:0000256" key="7">
    <source>
        <dbReference type="SAM" id="SignalP"/>
    </source>
</evidence>
<proteinExistence type="predicted"/>
<evidence type="ECO:0000256" key="1">
    <source>
        <dbReference type="ARBA" id="ARBA00004370"/>
    </source>
</evidence>
<accession>A0AAJ7CBM5</accession>
<evidence type="ECO:0000259" key="8">
    <source>
        <dbReference type="Pfam" id="PF01094"/>
    </source>
</evidence>
<evidence type="ECO:0000256" key="3">
    <source>
        <dbReference type="ARBA" id="ARBA00022989"/>
    </source>
</evidence>
<evidence type="ECO:0000256" key="2">
    <source>
        <dbReference type="ARBA" id="ARBA00022692"/>
    </source>
</evidence>
<dbReference type="GeneID" id="107273245"/>
<evidence type="ECO:0000256" key="5">
    <source>
        <dbReference type="SAM" id="MobiDB-lite"/>
    </source>
</evidence>
<dbReference type="SUPFAM" id="SSF53822">
    <property type="entry name" value="Periplasmic binding protein-like I"/>
    <property type="match status" value="1"/>
</dbReference>
<keyword evidence="7" id="KW-0732">Signal</keyword>
<sequence>MAKFYVRFVIFVILAACTCGGKTECNSRAQISLLTGVHNDASCHKVSTKGVLLYEAAKFLTDAHNNRTNGFKLEMAVLDTCGSIAGALKAAMKALVWADINCLQPPHYLGIIGPDTATNAEAVQKVTSVLKIPHIVRKGSNSPYLHYLAKESDNYIVQATLQVINALKWKSFTLVANVDKENDDDIQNIAKKLTVGAIAKGLCVLVQDNDEDLTSQVIHIGKPDINFFSSPINATVLVVSEGNLEAHLNHVNSTNTILLLEDDRRDLEGLEVKVEQSRWWAAENGAGKFDPEELRDVRWLEDAIEVYAKALDTTCKKKKCKYQVNLPDWNSALTKALSAQNAESQKATRTLSLSIKSRDSVLENIGKLVVKKDVAKIIWKTEKDDDDDDNDDDDQDDDAAPGKKSKDDKIDDDHDALPEVVKKIIINNKDSKTGCATTPKEVKILREEDEDDARVVVSEMDDSEWWTMVGTVSGVGVAMFVVGILAVYVVYSNIRGPVSPKNKSGKGRNDRDTSLRRVGSDREMPSSNTGRNQRQQQFAQRRDSNRSISSNVSDKSV</sequence>
<dbReference type="Gene3D" id="3.40.50.2300">
    <property type="match status" value="2"/>
</dbReference>
<organism evidence="9 10">
    <name type="scientific">Cephus cinctus</name>
    <name type="common">Wheat stem sawfly</name>
    <dbReference type="NCBI Taxonomy" id="211228"/>
    <lineage>
        <taxon>Eukaryota</taxon>
        <taxon>Metazoa</taxon>
        <taxon>Ecdysozoa</taxon>
        <taxon>Arthropoda</taxon>
        <taxon>Hexapoda</taxon>
        <taxon>Insecta</taxon>
        <taxon>Pterygota</taxon>
        <taxon>Neoptera</taxon>
        <taxon>Endopterygota</taxon>
        <taxon>Hymenoptera</taxon>
        <taxon>Cephoidea</taxon>
        <taxon>Cephidae</taxon>
        <taxon>Cephus</taxon>
    </lineage>
</organism>
<feature type="region of interest" description="Disordered" evidence="5">
    <location>
        <begin position="496"/>
        <end position="557"/>
    </location>
</feature>
<dbReference type="AlphaFoldDB" id="A0AAJ7CBM5"/>
<feature type="region of interest" description="Disordered" evidence="5">
    <location>
        <begin position="383"/>
        <end position="413"/>
    </location>
</feature>
<name>A0AAJ7CBM5_CEPCN</name>
<keyword evidence="9" id="KW-1185">Reference proteome</keyword>
<dbReference type="RefSeq" id="XP_015606713.1">
    <property type="nucleotide sequence ID" value="XM_015751227.2"/>
</dbReference>
<dbReference type="GO" id="GO:0016020">
    <property type="term" value="C:membrane"/>
    <property type="evidence" value="ECO:0007669"/>
    <property type="project" value="UniProtKB-SubCell"/>
</dbReference>
<comment type="subcellular location">
    <subcellularLocation>
        <location evidence="1">Membrane</location>
    </subcellularLocation>
</comment>
<evidence type="ECO:0000256" key="4">
    <source>
        <dbReference type="ARBA" id="ARBA00023136"/>
    </source>
</evidence>
<feature type="compositionally biased region" description="Basic and acidic residues" evidence="5">
    <location>
        <begin position="400"/>
        <end position="413"/>
    </location>
</feature>